<dbReference type="PATRIC" id="fig|317.174.peg.6237"/>
<feature type="non-terminal residue" evidence="2">
    <location>
        <position position="181"/>
    </location>
</feature>
<comment type="caution">
    <text evidence="2">The sequence shown here is derived from an EMBL/GenBank/DDBJ whole genome shotgun (WGS) entry which is preliminary data.</text>
</comment>
<dbReference type="EMBL" id="JPQT01000179">
    <property type="protein sequence ID" value="KFE43970.1"/>
    <property type="molecule type" value="Genomic_DNA"/>
</dbReference>
<sequence>MEVWNLVNELELSSQTSREKSENRADAALYSAGLDLLIAMEALTVKLASSSSFLAAARKTIFTIPEALAERLLGPLSEYLVKEYSARLFSQIGAGLLFTGISIYDAWHSYRWGDDAYIGQLVMASGGLMAVLGGVVVGGTTFLGLTPLGWASLLLIVAGAGLGYWLSSKPIEDWLNKGPFG</sequence>
<keyword evidence="1" id="KW-0472">Membrane</keyword>
<gene>
    <name evidence="2" type="ORF">IV02_30600</name>
</gene>
<evidence type="ECO:0000313" key="2">
    <source>
        <dbReference type="EMBL" id="KFE43970.1"/>
    </source>
</evidence>
<accession>A0A085ULA7</accession>
<name>A0A085ULA7_PSESX</name>
<protein>
    <submittedName>
        <fullName evidence="2">Uncharacterized protein</fullName>
    </submittedName>
</protein>
<keyword evidence="1" id="KW-0812">Transmembrane</keyword>
<dbReference type="AlphaFoldDB" id="A0A085ULA7"/>
<feature type="transmembrane region" description="Helical" evidence="1">
    <location>
        <begin position="84"/>
        <end position="104"/>
    </location>
</feature>
<organism evidence="2 3">
    <name type="scientific">Pseudomonas syringae</name>
    <dbReference type="NCBI Taxonomy" id="317"/>
    <lineage>
        <taxon>Bacteria</taxon>
        <taxon>Pseudomonadati</taxon>
        <taxon>Pseudomonadota</taxon>
        <taxon>Gammaproteobacteria</taxon>
        <taxon>Pseudomonadales</taxon>
        <taxon>Pseudomonadaceae</taxon>
        <taxon>Pseudomonas</taxon>
    </lineage>
</organism>
<feature type="transmembrane region" description="Helical" evidence="1">
    <location>
        <begin position="148"/>
        <end position="167"/>
    </location>
</feature>
<evidence type="ECO:0000256" key="1">
    <source>
        <dbReference type="SAM" id="Phobius"/>
    </source>
</evidence>
<feature type="transmembrane region" description="Helical" evidence="1">
    <location>
        <begin position="116"/>
        <end position="142"/>
    </location>
</feature>
<dbReference type="Proteomes" id="UP000028643">
    <property type="component" value="Unassembled WGS sequence"/>
</dbReference>
<reference evidence="2 3" key="1">
    <citation type="submission" date="2014-07" db="EMBL/GenBank/DDBJ databases">
        <title>Draft Genome Sequences of Environmental Pseudomonas syringae strains.</title>
        <authorList>
            <person name="Baltrus D.A."/>
            <person name="Berge O."/>
            <person name="Morris C."/>
        </authorList>
    </citation>
    <scope>NUCLEOTIDE SEQUENCE [LARGE SCALE GENOMIC DNA]</scope>
    <source>
        <strain evidence="2 3">CEB003</strain>
    </source>
</reference>
<evidence type="ECO:0000313" key="3">
    <source>
        <dbReference type="Proteomes" id="UP000028643"/>
    </source>
</evidence>
<proteinExistence type="predicted"/>
<keyword evidence="1" id="KW-1133">Transmembrane helix</keyword>